<protein>
    <recommendedName>
        <fullName evidence="2">Protein kinase domain-containing protein</fullName>
    </recommendedName>
</protein>
<evidence type="ECO:0000313" key="3">
    <source>
        <dbReference type="EMBL" id="MBK6007067.1"/>
    </source>
</evidence>
<dbReference type="EMBL" id="JAEPWM010000005">
    <property type="protein sequence ID" value="MBK6007067.1"/>
    <property type="molecule type" value="Genomic_DNA"/>
</dbReference>
<evidence type="ECO:0000259" key="2">
    <source>
        <dbReference type="SMART" id="SM00220"/>
    </source>
</evidence>
<feature type="compositionally biased region" description="Pro residues" evidence="1">
    <location>
        <begin position="500"/>
        <end position="512"/>
    </location>
</feature>
<dbReference type="InterPro" id="IPR011009">
    <property type="entry name" value="Kinase-like_dom_sf"/>
</dbReference>
<reference evidence="3" key="2">
    <citation type="submission" date="2021-01" db="EMBL/GenBank/DDBJ databases">
        <authorList>
            <person name="Kang M."/>
        </authorList>
    </citation>
    <scope>NUCLEOTIDE SEQUENCE</scope>
    <source>
        <strain evidence="3">KACC 17527</strain>
    </source>
</reference>
<dbReference type="Gene3D" id="1.10.510.10">
    <property type="entry name" value="Transferase(Phosphotransferase) domain 1"/>
    <property type="match status" value="1"/>
</dbReference>
<keyword evidence="4" id="KW-1185">Reference proteome</keyword>
<feature type="domain" description="Protein kinase" evidence="2">
    <location>
        <begin position="13"/>
        <end position="212"/>
    </location>
</feature>
<evidence type="ECO:0000256" key="1">
    <source>
        <dbReference type="SAM" id="MobiDB-lite"/>
    </source>
</evidence>
<sequence>MSHGAVSPSFGRFQALQVVGHEAASTHYAAFDPELDRQVALITAPPGPDPAEEDRLAFRLPRMRHPNIVSVLAAGLQDDLAYVAAECLQTEPLSAFLARPGRMPFFQGLPVVLQLLSAIEHAQARRLVHAGIDVEHVQVTPGGQPKLPAAGWSLSADRHPNLEDAARIARAVLCGSCPPALRGALDEVLLRAEAPDPAARYQRAEEFILALLAAAGYPVGSSSAAVKVTAAAEPQRVEPAVRAEPVASAEPVEPVLLAEPVQSLQPVEPVLRAEPVAPAEPVEPVLLAEPVRPLDPVEPVLLAEPTQPTDPVLHANAVATRPVRHAARRPLRRRRTGHHVLAACLLAALFLPGWVGERVFEGNPRAPRSVETAALGASPASLVPPALAPAAAVKVAPASVAPAPVAPSPVALAPVAPARVPPAAEAPATVALASMTAPPVRASAVQPAPVEPAVQPAAVEPRAVQPSPVQPPALETAPRAPSHAAPSHHTARSTAHPVAVAPPSPAPKPVPSPAVRQQAPHARVLASAQPVRAGKAATTHVRAARPQPAPVVTAASGCPYDDLPVFRELCEARQCNRPELRNTRACARMQAEQRAALARLRGTPD</sequence>
<dbReference type="GO" id="GO:0005524">
    <property type="term" value="F:ATP binding"/>
    <property type="evidence" value="ECO:0007669"/>
    <property type="project" value="InterPro"/>
</dbReference>
<dbReference type="SUPFAM" id="SSF56112">
    <property type="entry name" value="Protein kinase-like (PK-like)"/>
    <property type="match status" value="1"/>
</dbReference>
<evidence type="ECO:0000313" key="4">
    <source>
        <dbReference type="Proteomes" id="UP000630528"/>
    </source>
</evidence>
<organism evidence="3 4">
    <name type="scientific">Ramlibacter ginsenosidimutans</name>
    <dbReference type="NCBI Taxonomy" id="502333"/>
    <lineage>
        <taxon>Bacteria</taxon>
        <taxon>Pseudomonadati</taxon>
        <taxon>Pseudomonadota</taxon>
        <taxon>Betaproteobacteria</taxon>
        <taxon>Burkholderiales</taxon>
        <taxon>Comamonadaceae</taxon>
        <taxon>Ramlibacter</taxon>
    </lineage>
</organism>
<reference evidence="3" key="1">
    <citation type="journal article" date="2012" name="J. Microbiol. Biotechnol.">
        <title>Ramlibacter ginsenosidimutans sp. nov., with ginsenoside-converting activity.</title>
        <authorList>
            <person name="Wang L."/>
            <person name="An D.S."/>
            <person name="Kim S.G."/>
            <person name="Jin F.X."/>
            <person name="Kim S.C."/>
            <person name="Lee S.T."/>
            <person name="Im W.T."/>
        </authorList>
    </citation>
    <scope>NUCLEOTIDE SEQUENCE</scope>
    <source>
        <strain evidence="3">KACC 17527</strain>
    </source>
</reference>
<proteinExistence type="predicted"/>
<comment type="caution">
    <text evidence="3">The sequence shown here is derived from an EMBL/GenBank/DDBJ whole genome shotgun (WGS) entry which is preliminary data.</text>
</comment>
<dbReference type="SMART" id="SM00220">
    <property type="entry name" value="S_TKc"/>
    <property type="match status" value="1"/>
</dbReference>
<feature type="compositionally biased region" description="Low complexity" evidence="1">
    <location>
        <begin position="456"/>
        <end position="466"/>
    </location>
</feature>
<dbReference type="RefSeq" id="WP_201171813.1">
    <property type="nucleotide sequence ID" value="NZ_JAEPWM010000005.1"/>
</dbReference>
<name>A0A934WNC2_9BURK</name>
<feature type="compositionally biased region" description="Low complexity" evidence="1">
    <location>
        <begin position="476"/>
        <end position="499"/>
    </location>
</feature>
<dbReference type="GO" id="GO:0004672">
    <property type="term" value="F:protein kinase activity"/>
    <property type="evidence" value="ECO:0007669"/>
    <property type="project" value="InterPro"/>
</dbReference>
<dbReference type="InterPro" id="IPR000719">
    <property type="entry name" value="Prot_kinase_dom"/>
</dbReference>
<accession>A0A934WNC2</accession>
<gene>
    <name evidence="3" type="ORF">JJB11_13275</name>
</gene>
<dbReference type="Proteomes" id="UP000630528">
    <property type="component" value="Unassembled WGS sequence"/>
</dbReference>
<feature type="region of interest" description="Disordered" evidence="1">
    <location>
        <begin position="456"/>
        <end position="522"/>
    </location>
</feature>
<dbReference type="AlphaFoldDB" id="A0A934WNC2"/>